<dbReference type="PROSITE" id="PS00352">
    <property type="entry name" value="CSD_1"/>
    <property type="match status" value="1"/>
</dbReference>
<dbReference type="InterPro" id="IPR011129">
    <property type="entry name" value="CSD"/>
</dbReference>
<keyword evidence="3" id="KW-1185">Reference proteome</keyword>
<feature type="compositionally biased region" description="Basic and acidic residues" evidence="1">
    <location>
        <begin position="185"/>
        <end position="207"/>
    </location>
</feature>
<accession>A0A0N4ZDT8</accession>
<dbReference type="Pfam" id="PF00313">
    <property type="entry name" value="CSD"/>
    <property type="match status" value="1"/>
</dbReference>
<feature type="compositionally biased region" description="Basic residues" evidence="1">
    <location>
        <begin position="171"/>
        <end position="184"/>
    </location>
</feature>
<name>A0A0N4ZDT8_PARTI</name>
<dbReference type="InterPro" id="IPR019844">
    <property type="entry name" value="CSD_CS"/>
</dbReference>
<dbReference type="SMART" id="SM00357">
    <property type="entry name" value="CSP"/>
    <property type="match status" value="1"/>
</dbReference>
<dbReference type="Gene3D" id="2.40.50.140">
    <property type="entry name" value="Nucleic acid-binding proteins"/>
    <property type="match status" value="1"/>
</dbReference>
<dbReference type="SUPFAM" id="SSF50249">
    <property type="entry name" value="Nucleic acid-binding proteins"/>
    <property type="match status" value="1"/>
</dbReference>
<protein>
    <submittedName>
        <fullName evidence="4">CSD_1 domain-containing protein</fullName>
    </submittedName>
</protein>
<evidence type="ECO:0000256" key="1">
    <source>
        <dbReference type="SAM" id="MobiDB-lite"/>
    </source>
</evidence>
<dbReference type="STRING" id="131310.A0A0N4ZDT8"/>
<dbReference type="InterPro" id="IPR012340">
    <property type="entry name" value="NA-bd_OB-fold"/>
</dbReference>
<evidence type="ECO:0000313" key="3">
    <source>
        <dbReference type="Proteomes" id="UP000038045"/>
    </source>
</evidence>
<dbReference type="GO" id="GO:0003676">
    <property type="term" value="F:nucleic acid binding"/>
    <property type="evidence" value="ECO:0007669"/>
    <property type="project" value="InterPro"/>
</dbReference>
<proteinExistence type="predicted"/>
<dbReference type="PRINTS" id="PR00050">
    <property type="entry name" value="COLDSHOCK"/>
</dbReference>
<feature type="domain" description="CSD" evidence="2">
    <location>
        <begin position="53"/>
        <end position="122"/>
    </location>
</feature>
<dbReference type="AlphaFoldDB" id="A0A0N4ZDT8"/>
<feature type="region of interest" description="Disordered" evidence="1">
    <location>
        <begin position="1"/>
        <end position="31"/>
    </location>
</feature>
<dbReference type="WBParaSite" id="PTRK_0000574400.1">
    <property type="protein sequence ID" value="PTRK_0000574400.1"/>
    <property type="gene ID" value="PTRK_0000574400"/>
</dbReference>
<dbReference type="PROSITE" id="PS51857">
    <property type="entry name" value="CSD_2"/>
    <property type="match status" value="1"/>
</dbReference>
<feature type="compositionally biased region" description="Basic and acidic residues" evidence="1">
    <location>
        <begin position="148"/>
        <end position="160"/>
    </location>
</feature>
<evidence type="ECO:0000313" key="4">
    <source>
        <dbReference type="WBParaSite" id="PTRK_0000574400.1"/>
    </source>
</evidence>
<reference evidence="4" key="1">
    <citation type="submission" date="2017-02" db="UniProtKB">
        <authorList>
            <consortium name="WormBaseParasite"/>
        </authorList>
    </citation>
    <scope>IDENTIFICATION</scope>
</reference>
<feature type="compositionally biased region" description="Polar residues" evidence="1">
    <location>
        <begin position="220"/>
        <end position="229"/>
    </location>
</feature>
<evidence type="ECO:0000259" key="2">
    <source>
        <dbReference type="PROSITE" id="PS51857"/>
    </source>
</evidence>
<dbReference type="InterPro" id="IPR002059">
    <property type="entry name" value="CSP_DNA-bd"/>
</dbReference>
<organism evidence="3 4">
    <name type="scientific">Parastrongyloides trichosuri</name>
    <name type="common">Possum-specific nematode worm</name>
    <dbReference type="NCBI Taxonomy" id="131310"/>
    <lineage>
        <taxon>Eukaryota</taxon>
        <taxon>Metazoa</taxon>
        <taxon>Ecdysozoa</taxon>
        <taxon>Nematoda</taxon>
        <taxon>Chromadorea</taxon>
        <taxon>Rhabditida</taxon>
        <taxon>Tylenchina</taxon>
        <taxon>Panagrolaimomorpha</taxon>
        <taxon>Strongyloidoidea</taxon>
        <taxon>Strongyloididae</taxon>
        <taxon>Parastrongyloides</taxon>
    </lineage>
</organism>
<dbReference type="PANTHER" id="PTHR11544">
    <property type="entry name" value="COLD SHOCK DOMAIN CONTAINING PROTEINS"/>
    <property type="match status" value="1"/>
</dbReference>
<dbReference type="CDD" id="cd04458">
    <property type="entry name" value="CSP_CDS"/>
    <property type="match status" value="1"/>
</dbReference>
<feature type="region of interest" description="Disordered" evidence="1">
    <location>
        <begin position="120"/>
        <end position="229"/>
    </location>
</feature>
<dbReference type="InterPro" id="IPR050181">
    <property type="entry name" value="Cold_shock_domain"/>
</dbReference>
<dbReference type="Proteomes" id="UP000038045">
    <property type="component" value="Unplaced"/>
</dbReference>
<sequence length="229" mass="25797">MTAKTEETSNAEAEKNLSSVEKEEINGDGEKITKEELLNDENHVNGNKIIERKVCGTCKWFNVVNGYGFISRSDGKGDIFVHQTAIKRNNPEKKLNSLNDNESVEFDVIEGRKGLEAVNVTGPNGDYVQGSTHADYHHNRNKKKWSNKKNENNKKEKLDNGKNSSGNTQQKPKRRLPPRNKKPQQKKENGNGDGEKNENQIKKDQGNNKKKIPSKKTEDGNQQPTKSEA</sequence>